<evidence type="ECO:0000256" key="1">
    <source>
        <dbReference type="ARBA" id="ARBA00004125"/>
    </source>
</evidence>
<protein>
    <recommendedName>
        <fullName evidence="3 10">Vacuolar protein sorting-associated protein 27</fullName>
    </recommendedName>
</protein>
<evidence type="ECO:0000256" key="8">
    <source>
        <dbReference type="ARBA" id="ARBA00022833"/>
    </source>
</evidence>
<dbReference type="InterPro" id="IPR017073">
    <property type="entry name" value="HGS/VPS27"/>
</dbReference>
<dbReference type="SMART" id="SM00288">
    <property type="entry name" value="VHS"/>
    <property type="match status" value="1"/>
</dbReference>
<keyword evidence="8" id="KW-0862">Zinc</keyword>
<dbReference type="Pfam" id="PF00790">
    <property type="entry name" value="VHS"/>
    <property type="match status" value="1"/>
</dbReference>
<dbReference type="CDD" id="cd21385">
    <property type="entry name" value="GAT_Vps27"/>
    <property type="match status" value="1"/>
</dbReference>
<dbReference type="Pfam" id="PF21356">
    <property type="entry name" value="Vps27_GAT-like"/>
    <property type="match status" value="1"/>
</dbReference>
<dbReference type="InterPro" id="IPR017455">
    <property type="entry name" value="Znf_FYVE-rel"/>
</dbReference>
<evidence type="ECO:0000256" key="10">
    <source>
        <dbReference type="PIRNR" id="PIRNR036956"/>
    </source>
</evidence>
<keyword evidence="9 10" id="KW-0472">Membrane</keyword>
<dbReference type="Pfam" id="PF01363">
    <property type="entry name" value="FYVE"/>
    <property type="match status" value="1"/>
</dbReference>
<dbReference type="GO" id="GO:0043130">
    <property type="term" value="F:ubiquitin binding"/>
    <property type="evidence" value="ECO:0007669"/>
    <property type="project" value="InterPro"/>
</dbReference>
<feature type="domain" description="VHS" evidence="14">
    <location>
        <begin position="27"/>
        <end position="148"/>
    </location>
</feature>
<dbReference type="Gene3D" id="6.10.140.100">
    <property type="match status" value="1"/>
</dbReference>
<evidence type="ECO:0000256" key="6">
    <source>
        <dbReference type="ARBA" id="ARBA00022753"/>
    </source>
</evidence>
<gene>
    <name evidence="16" type="ORF">RCL2_000294400</name>
    <name evidence="15" type="ORF">RclHR1_17460006</name>
</gene>
<dbReference type="InterPro" id="IPR002014">
    <property type="entry name" value="VHS_dom"/>
</dbReference>
<dbReference type="SUPFAM" id="SSF57903">
    <property type="entry name" value="FYVE/PHD zinc finger"/>
    <property type="match status" value="1"/>
</dbReference>
<dbReference type="GO" id="GO:0033565">
    <property type="term" value="C:ESCRT-0 complex"/>
    <property type="evidence" value="ECO:0007669"/>
    <property type="project" value="TreeGrafter"/>
</dbReference>
<comment type="subunit">
    <text evidence="10">Component of the ESCRT-0 complex composed of HSE1 and VPS27.</text>
</comment>
<dbReference type="PANTHER" id="PTHR47794:SF1">
    <property type="entry name" value="VACUOLAR PROTEIN SORTING-ASSOCIATED PROTEIN 27"/>
    <property type="match status" value="1"/>
</dbReference>
<feature type="compositionally biased region" description="Low complexity" evidence="12">
    <location>
        <begin position="257"/>
        <end position="273"/>
    </location>
</feature>
<evidence type="ECO:0000256" key="7">
    <source>
        <dbReference type="ARBA" id="ARBA00022771"/>
    </source>
</evidence>
<feature type="compositionally biased region" description="Low complexity" evidence="12">
    <location>
        <begin position="687"/>
        <end position="700"/>
    </location>
</feature>
<evidence type="ECO:0000259" key="13">
    <source>
        <dbReference type="PROSITE" id="PS50178"/>
    </source>
</evidence>
<dbReference type="SUPFAM" id="SSF48464">
    <property type="entry name" value="ENTH/VHS domain"/>
    <property type="match status" value="1"/>
</dbReference>
<evidence type="ECO:0000256" key="2">
    <source>
        <dbReference type="ARBA" id="ARBA00008597"/>
    </source>
</evidence>
<organism evidence="15 17">
    <name type="scientific">Rhizophagus clarus</name>
    <dbReference type="NCBI Taxonomy" id="94130"/>
    <lineage>
        <taxon>Eukaryota</taxon>
        <taxon>Fungi</taxon>
        <taxon>Fungi incertae sedis</taxon>
        <taxon>Mucoromycota</taxon>
        <taxon>Glomeromycotina</taxon>
        <taxon>Glomeromycetes</taxon>
        <taxon>Glomerales</taxon>
        <taxon>Glomeraceae</taxon>
        <taxon>Rhizophagus</taxon>
    </lineage>
</organism>
<dbReference type="CDD" id="cd16979">
    <property type="entry name" value="VHS_Vps27"/>
    <property type="match status" value="1"/>
</dbReference>
<dbReference type="PROSITE" id="PS50178">
    <property type="entry name" value="ZF_FYVE"/>
    <property type="match status" value="1"/>
</dbReference>
<reference evidence="16" key="2">
    <citation type="submission" date="2019-10" db="EMBL/GenBank/DDBJ databases">
        <title>Conservation and host-specific expression of non-tandemly repeated heterogenous ribosome RNA gene in arbuscular mycorrhizal fungi.</title>
        <authorList>
            <person name="Maeda T."/>
            <person name="Kobayashi Y."/>
            <person name="Nakagawa T."/>
            <person name="Ezawa T."/>
            <person name="Yamaguchi K."/>
            <person name="Bino T."/>
            <person name="Nishimoto Y."/>
            <person name="Shigenobu S."/>
            <person name="Kawaguchi M."/>
        </authorList>
    </citation>
    <scope>NUCLEOTIDE SEQUENCE</scope>
    <source>
        <strain evidence="16">HR1</strain>
    </source>
</reference>
<dbReference type="FunFam" id="3.30.40.10:FF:000105">
    <property type="entry name" value="WD repeat and FYVE domain-containing protein 2"/>
    <property type="match status" value="1"/>
</dbReference>
<dbReference type="GO" id="GO:0010008">
    <property type="term" value="C:endosome membrane"/>
    <property type="evidence" value="ECO:0007669"/>
    <property type="project" value="UniProtKB-SubCell"/>
</dbReference>
<dbReference type="STRING" id="94130.A0A2Z6QXH3"/>
<dbReference type="PROSITE" id="PS50330">
    <property type="entry name" value="UIM"/>
    <property type="match status" value="2"/>
</dbReference>
<feature type="compositionally biased region" description="Polar residues" evidence="12">
    <location>
        <begin position="626"/>
        <end position="677"/>
    </location>
</feature>
<feature type="domain" description="FYVE-type" evidence="13">
    <location>
        <begin position="166"/>
        <end position="226"/>
    </location>
</feature>
<dbReference type="Gene3D" id="3.30.40.10">
    <property type="entry name" value="Zinc/RING finger domain, C3HC4 (zinc finger)"/>
    <property type="match status" value="1"/>
</dbReference>
<evidence type="ECO:0000256" key="9">
    <source>
        <dbReference type="ARBA" id="ARBA00023136"/>
    </source>
</evidence>
<dbReference type="AlphaFoldDB" id="A0A2Z6QXH3"/>
<dbReference type="InterPro" id="IPR049425">
    <property type="entry name" value="Vps27_GAT-like"/>
</dbReference>
<dbReference type="Gene3D" id="1.20.5.1940">
    <property type="match status" value="1"/>
</dbReference>
<sequence>MVTRLFGTSFDEDVDKATSELIPKDHDDITLNLEISDQIRSKNVSAKDAMRALKRRLGHTNPNVQLLALSLLDTCVKNGGTHFLIEVASREFVDSLMLIIRSPSTNPEVRTKLLSLIQMWALAFEGKPELALVTDTYRLLKSEGCAFPKIDKTTSVMIDTATAPAWTDSDECVRCRTPFTMFNRKHHCRNCGHTFCGECSSKTSTLPHYGINDQVRVCDPCYVKRQLKAKSVDFTNSKSLSTFTTLPTLYSTSSFNDSYNSSSNNNISTAQSNQDQEDDEIKKAIELSLKEAESKNHFQPAQQKDDKAKQQLINKQEEDDLAAAIEASLREMNINQSRSLSYTQHSSYSANSNYSPYNSKLSNTNLSPSPYELSTIEAENIYQFSELLERIQQSGGDLMRDRKVQELYDRIGELKPKLTKNLAETIQKHQDLVDMHEKLARVVKIYDQLLEERMSSAYARRSYPVTQRATSSIAPSNGITYPTITTNAHTSNIYTQSPSYPVASAQSPSYPVASAPAPSPTYFSQTAPPSQQYIPPQPNPVESAPIVNQQALPTLQQVQPQQSQSSYATYPYNSVPISYTPNLNENTVNTVGTPSEFGSNVITNQQGYKPQTNGIINNSGAPYIPQTNGIADSTSSYNPQTNGIAGSTSSYNPQISNTSSAPQSNGSNSVYTSSQASYGYQVPPPQQNYYQYQTPPSSQQILPPTQSHQIEEAPLIEL</sequence>
<dbReference type="InterPro" id="IPR003903">
    <property type="entry name" value="UIM_dom"/>
</dbReference>
<keyword evidence="4" id="KW-0479">Metal-binding</keyword>
<name>A0A2Z6QXH3_9GLOM</name>
<accession>A0A2Z6QXH3</accession>
<comment type="subcellular location">
    <subcellularLocation>
        <location evidence="1 10">Endosome membrane</location>
        <topology evidence="1 10">Peripheral membrane protein</topology>
        <orientation evidence="1 10">Cytoplasmic side</orientation>
    </subcellularLocation>
</comment>
<dbReference type="OrthoDB" id="957735at2759"/>
<dbReference type="CDD" id="cd15720">
    <property type="entry name" value="FYVE_Hrs"/>
    <property type="match status" value="1"/>
</dbReference>
<evidence type="ECO:0000313" key="16">
    <source>
        <dbReference type="EMBL" id="GES75514.1"/>
    </source>
</evidence>
<dbReference type="GO" id="GO:0032266">
    <property type="term" value="F:phosphatidylinositol-3-phosphate binding"/>
    <property type="evidence" value="ECO:0007669"/>
    <property type="project" value="TreeGrafter"/>
</dbReference>
<dbReference type="Proteomes" id="UP000247702">
    <property type="component" value="Unassembled WGS sequence"/>
</dbReference>
<dbReference type="InterPro" id="IPR011011">
    <property type="entry name" value="Znf_FYVE_PHD"/>
</dbReference>
<dbReference type="InterPro" id="IPR008942">
    <property type="entry name" value="ENTH_VHS"/>
</dbReference>
<dbReference type="EMBL" id="BEXD01000831">
    <property type="protein sequence ID" value="GBB90479.1"/>
    <property type="molecule type" value="Genomic_DNA"/>
</dbReference>
<evidence type="ECO:0000259" key="14">
    <source>
        <dbReference type="PROSITE" id="PS50179"/>
    </source>
</evidence>
<dbReference type="Proteomes" id="UP000615446">
    <property type="component" value="Unassembled WGS sequence"/>
</dbReference>
<keyword evidence="6 10" id="KW-0967">Endosome</keyword>
<dbReference type="GO" id="GO:0008270">
    <property type="term" value="F:zinc ion binding"/>
    <property type="evidence" value="ECO:0007669"/>
    <property type="project" value="UniProtKB-KW"/>
</dbReference>
<keyword evidence="7 11" id="KW-0863">Zinc-finger</keyword>
<feature type="region of interest" description="Disordered" evidence="12">
    <location>
        <begin position="257"/>
        <end position="278"/>
    </location>
</feature>
<evidence type="ECO:0000256" key="11">
    <source>
        <dbReference type="PROSITE-ProRule" id="PRU00091"/>
    </source>
</evidence>
<keyword evidence="17" id="KW-1185">Reference proteome</keyword>
<comment type="function">
    <text evidence="10">Component of the ESCRT-0 complex which is the sorting receptor for ubiquitinated cargo proteins at the multivesicular body (MVB) and recruits ESCRT-I to the MVB outer membrane.</text>
</comment>
<evidence type="ECO:0000256" key="4">
    <source>
        <dbReference type="ARBA" id="ARBA00022723"/>
    </source>
</evidence>
<evidence type="ECO:0000256" key="12">
    <source>
        <dbReference type="SAM" id="MobiDB-lite"/>
    </source>
</evidence>
<dbReference type="SMART" id="SM00064">
    <property type="entry name" value="FYVE"/>
    <property type="match status" value="1"/>
</dbReference>
<evidence type="ECO:0000313" key="15">
    <source>
        <dbReference type="EMBL" id="GBB90479.1"/>
    </source>
</evidence>
<dbReference type="Gene3D" id="1.25.40.90">
    <property type="match status" value="1"/>
</dbReference>
<keyword evidence="5" id="KW-0677">Repeat</keyword>
<dbReference type="InterPro" id="IPR013083">
    <property type="entry name" value="Znf_RING/FYVE/PHD"/>
</dbReference>
<dbReference type="GO" id="GO:0006623">
    <property type="term" value="P:protein targeting to vacuole"/>
    <property type="evidence" value="ECO:0007669"/>
    <property type="project" value="TreeGrafter"/>
</dbReference>
<dbReference type="PANTHER" id="PTHR47794">
    <property type="entry name" value="VACUOLAR PROTEIN SORTING-ASSOCIATED PROTEIN 27"/>
    <property type="match status" value="1"/>
</dbReference>
<dbReference type="SMART" id="SM00726">
    <property type="entry name" value="UIM"/>
    <property type="match status" value="2"/>
</dbReference>
<evidence type="ECO:0000313" key="17">
    <source>
        <dbReference type="Proteomes" id="UP000247702"/>
    </source>
</evidence>
<dbReference type="PROSITE" id="PS50179">
    <property type="entry name" value="VHS"/>
    <property type="match status" value="1"/>
</dbReference>
<dbReference type="Pfam" id="PF02809">
    <property type="entry name" value="UIM"/>
    <property type="match status" value="2"/>
</dbReference>
<reference evidence="15 17" key="1">
    <citation type="submission" date="2017-11" db="EMBL/GenBank/DDBJ databases">
        <title>The genome of Rhizophagus clarus HR1 reveals common genetic basis of auxotrophy among arbuscular mycorrhizal fungi.</title>
        <authorList>
            <person name="Kobayashi Y."/>
        </authorList>
    </citation>
    <scope>NUCLEOTIDE SEQUENCE [LARGE SCALE GENOMIC DNA]</scope>
    <source>
        <strain evidence="15 17">HR1</strain>
    </source>
</reference>
<evidence type="ECO:0000256" key="5">
    <source>
        <dbReference type="ARBA" id="ARBA00022737"/>
    </source>
</evidence>
<dbReference type="InterPro" id="IPR000306">
    <property type="entry name" value="Znf_FYVE"/>
</dbReference>
<comment type="caution">
    <text evidence="15">The sequence shown here is derived from an EMBL/GenBank/DDBJ whole genome shotgun (WGS) entry which is preliminary data.</text>
</comment>
<comment type="similarity">
    <text evidence="2 10">Belongs to the VPS27 family.</text>
</comment>
<dbReference type="EMBL" id="BLAL01000016">
    <property type="protein sequence ID" value="GES75514.1"/>
    <property type="molecule type" value="Genomic_DNA"/>
</dbReference>
<dbReference type="PIRSF" id="PIRSF036956">
    <property type="entry name" value="Hrs_Vps27"/>
    <property type="match status" value="1"/>
</dbReference>
<feature type="region of interest" description="Disordered" evidence="12">
    <location>
        <begin position="626"/>
        <end position="718"/>
    </location>
</feature>
<evidence type="ECO:0000256" key="3">
    <source>
        <dbReference type="ARBA" id="ARBA00017753"/>
    </source>
</evidence>
<dbReference type="GO" id="GO:0043328">
    <property type="term" value="P:protein transport to vacuole involved in ubiquitin-dependent protein catabolic process via the multivesicular body sorting pathway"/>
    <property type="evidence" value="ECO:0007669"/>
    <property type="project" value="TreeGrafter"/>
</dbReference>
<proteinExistence type="inferred from homology"/>